<evidence type="ECO:0000256" key="4">
    <source>
        <dbReference type="PROSITE-ProRule" id="PRU00335"/>
    </source>
</evidence>
<dbReference type="PROSITE" id="PS50977">
    <property type="entry name" value="HTH_TETR_2"/>
    <property type="match status" value="1"/>
</dbReference>
<dbReference type="InterPro" id="IPR025996">
    <property type="entry name" value="MT1864/Rv1816-like_C"/>
</dbReference>
<evidence type="ECO:0000313" key="6">
    <source>
        <dbReference type="EMBL" id="MFD2420471.1"/>
    </source>
</evidence>
<dbReference type="Pfam" id="PF13305">
    <property type="entry name" value="TetR_C_33"/>
    <property type="match status" value="1"/>
</dbReference>
<feature type="DNA-binding region" description="H-T-H motif" evidence="4">
    <location>
        <begin position="30"/>
        <end position="49"/>
    </location>
</feature>
<dbReference type="InterPro" id="IPR036271">
    <property type="entry name" value="Tet_transcr_reg_TetR-rel_C_sf"/>
</dbReference>
<dbReference type="PANTHER" id="PTHR30055">
    <property type="entry name" value="HTH-TYPE TRANSCRIPTIONAL REGULATOR RUTR"/>
    <property type="match status" value="1"/>
</dbReference>
<dbReference type="Gene3D" id="1.10.357.10">
    <property type="entry name" value="Tetracycline Repressor, domain 2"/>
    <property type="match status" value="1"/>
</dbReference>
<dbReference type="InterPro" id="IPR009057">
    <property type="entry name" value="Homeodomain-like_sf"/>
</dbReference>
<dbReference type="Proteomes" id="UP001597417">
    <property type="component" value="Unassembled WGS sequence"/>
</dbReference>
<reference evidence="7" key="1">
    <citation type="journal article" date="2019" name="Int. J. Syst. Evol. Microbiol.">
        <title>The Global Catalogue of Microorganisms (GCM) 10K type strain sequencing project: providing services to taxonomists for standard genome sequencing and annotation.</title>
        <authorList>
            <consortium name="The Broad Institute Genomics Platform"/>
            <consortium name="The Broad Institute Genome Sequencing Center for Infectious Disease"/>
            <person name="Wu L."/>
            <person name="Ma J."/>
        </authorList>
    </citation>
    <scope>NUCLEOTIDE SEQUENCE [LARGE SCALE GENOMIC DNA]</scope>
    <source>
        <strain evidence="7">CGMCC 4.7645</strain>
    </source>
</reference>
<dbReference type="Pfam" id="PF00440">
    <property type="entry name" value="TetR_N"/>
    <property type="match status" value="1"/>
</dbReference>
<sequence length="238" mass="25457">MTVTDSTDLRSAMITAAERQLAASAGNDISTRAVCDAAGVTQPVLYRLFGDKEGLLDAVAEHGFERYAASKAAQPRTTDPVADLLAGWDNHMDFARRNPALYQLMFAPRPRSNSAARRRVFELLEDGLVRCAAVGALTVEPKVAAQLILSANVGVALNLIAQPDLFDAKLSHRMRDAVFGTVLTESGPPVRTDPVGAAAVRLRAQLSLTGTATLEPAETALLDRWLERIAGATAPEEH</sequence>
<dbReference type="EMBL" id="JBHUKR010000019">
    <property type="protein sequence ID" value="MFD2420471.1"/>
    <property type="molecule type" value="Genomic_DNA"/>
</dbReference>
<evidence type="ECO:0000256" key="3">
    <source>
        <dbReference type="ARBA" id="ARBA00023163"/>
    </source>
</evidence>
<dbReference type="SUPFAM" id="SSF46689">
    <property type="entry name" value="Homeodomain-like"/>
    <property type="match status" value="1"/>
</dbReference>
<evidence type="ECO:0000259" key="5">
    <source>
        <dbReference type="PROSITE" id="PS50977"/>
    </source>
</evidence>
<keyword evidence="7" id="KW-1185">Reference proteome</keyword>
<dbReference type="PANTHER" id="PTHR30055:SF234">
    <property type="entry name" value="HTH-TYPE TRANSCRIPTIONAL REGULATOR BETI"/>
    <property type="match status" value="1"/>
</dbReference>
<keyword evidence="1" id="KW-0805">Transcription regulation</keyword>
<keyword evidence="3" id="KW-0804">Transcription</keyword>
<feature type="domain" description="HTH tetR-type" evidence="5">
    <location>
        <begin position="7"/>
        <end position="67"/>
    </location>
</feature>
<evidence type="ECO:0000256" key="2">
    <source>
        <dbReference type="ARBA" id="ARBA00023125"/>
    </source>
</evidence>
<organism evidence="6 7">
    <name type="scientific">Amycolatopsis pigmentata</name>
    <dbReference type="NCBI Taxonomy" id="450801"/>
    <lineage>
        <taxon>Bacteria</taxon>
        <taxon>Bacillati</taxon>
        <taxon>Actinomycetota</taxon>
        <taxon>Actinomycetes</taxon>
        <taxon>Pseudonocardiales</taxon>
        <taxon>Pseudonocardiaceae</taxon>
        <taxon>Amycolatopsis</taxon>
    </lineage>
</organism>
<proteinExistence type="predicted"/>
<accession>A0ABW5G658</accession>
<dbReference type="RefSeq" id="WP_378268546.1">
    <property type="nucleotide sequence ID" value="NZ_JBHUKR010000019.1"/>
</dbReference>
<gene>
    <name evidence="6" type="ORF">ACFSXZ_29500</name>
</gene>
<protein>
    <submittedName>
        <fullName evidence="6">TetR/AcrR family transcriptional regulator</fullName>
    </submittedName>
</protein>
<dbReference type="InterPro" id="IPR050109">
    <property type="entry name" value="HTH-type_TetR-like_transc_reg"/>
</dbReference>
<name>A0ABW5G658_9PSEU</name>
<dbReference type="SUPFAM" id="SSF48498">
    <property type="entry name" value="Tetracyclin repressor-like, C-terminal domain"/>
    <property type="match status" value="1"/>
</dbReference>
<evidence type="ECO:0000313" key="7">
    <source>
        <dbReference type="Proteomes" id="UP001597417"/>
    </source>
</evidence>
<comment type="caution">
    <text evidence="6">The sequence shown here is derived from an EMBL/GenBank/DDBJ whole genome shotgun (WGS) entry which is preliminary data.</text>
</comment>
<evidence type="ECO:0000256" key="1">
    <source>
        <dbReference type="ARBA" id="ARBA00023015"/>
    </source>
</evidence>
<keyword evidence="2 4" id="KW-0238">DNA-binding</keyword>
<dbReference type="InterPro" id="IPR001647">
    <property type="entry name" value="HTH_TetR"/>
</dbReference>